<accession>A0A1I7ZBL7</accession>
<evidence type="ECO:0000256" key="2">
    <source>
        <dbReference type="SAM" id="SignalP"/>
    </source>
</evidence>
<protein>
    <submittedName>
        <fullName evidence="4">Secreted protein</fullName>
    </submittedName>
</protein>
<organism evidence="3 4">
    <name type="scientific">Steinernema glaseri</name>
    <dbReference type="NCBI Taxonomy" id="37863"/>
    <lineage>
        <taxon>Eukaryota</taxon>
        <taxon>Metazoa</taxon>
        <taxon>Ecdysozoa</taxon>
        <taxon>Nematoda</taxon>
        <taxon>Chromadorea</taxon>
        <taxon>Rhabditida</taxon>
        <taxon>Tylenchina</taxon>
        <taxon>Panagrolaimomorpha</taxon>
        <taxon>Strongyloidoidea</taxon>
        <taxon>Steinernematidae</taxon>
        <taxon>Steinernema</taxon>
    </lineage>
</organism>
<name>A0A1I7ZBL7_9BILA</name>
<dbReference type="AlphaFoldDB" id="A0A1I7ZBL7"/>
<reference evidence="4" key="1">
    <citation type="submission" date="2016-11" db="UniProtKB">
        <authorList>
            <consortium name="WormBaseParasite"/>
        </authorList>
    </citation>
    <scope>IDENTIFICATION</scope>
</reference>
<evidence type="ECO:0000313" key="3">
    <source>
        <dbReference type="Proteomes" id="UP000095287"/>
    </source>
</evidence>
<feature type="region of interest" description="Disordered" evidence="1">
    <location>
        <begin position="89"/>
        <end position="124"/>
    </location>
</feature>
<feature type="region of interest" description="Disordered" evidence="1">
    <location>
        <begin position="26"/>
        <end position="54"/>
    </location>
</feature>
<proteinExistence type="predicted"/>
<feature type="compositionally biased region" description="Low complexity" evidence="1">
    <location>
        <begin position="36"/>
        <end position="48"/>
    </location>
</feature>
<feature type="signal peptide" evidence="2">
    <location>
        <begin position="1"/>
        <end position="23"/>
    </location>
</feature>
<evidence type="ECO:0000256" key="1">
    <source>
        <dbReference type="SAM" id="MobiDB-lite"/>
    </source>
</evidence>
<dbReference type="WBParaSite" id="L893_g24535.t1">
    <property type="protein sequence ID" value="L893_g24535.t1"/>
    <property type="gene ID" value="L893_g24535"/>
</dbReference>
<feature type="compositionally biased region" description="Low complexity" evidence="1">
    <location>
        <begin position="95"/>
        <end position="108"/>
    </location>
</feature>
<evidence type="ECO:0000313" key="4">
    <source>
        <dbReference type="WBParaSite" id="L893_g24535.t1"/>
    </source>
</evidence>
<keyword evidence="3" id="KW-1185">Reference proteome</keyword>
<feature type="chain" id="PRO_5009313234" evidence="2">
    <location>
        <begin position="24"/>
        <end position="124"/>
    </location>
</feature>
<keyword evidence="2" id="KW-0732">Signal</keyword>
<sequence>MPSVQTLAVAAFACCLIAALVGSTPIPIEGSGEGSGEQQDGSGEASGETIGVGSRRFIVETGVDGSGQLPQSSGEEFLDAGFSKASSDAVVLHQESSGESSGLEGSGETTHESSGDGSGEAVFF</sequence>
<dbReference type="Proteomes" id="UP000095287">
    <property type="component" value="Unplaced"/>
</dbReference>